<proteinExistence type="predicted"/>
<reference evidence="4" key="1">
    <citation type="journal article" date="2019" name="Int. J. Syst. Evol. Microbiol.">
        <title>The Global Catalogue of Microorganisms (GCM) 10K type strain sequencing project: providing services to taxonomists for standard genome sequencing and annotation.</title>
        <authorList>
            <consortium name="The Broad Institute Genomics Platform"/>
            <consortium name="The Broad Institute Genome Sequencing Center for Infectious Disease"/>
            <person name="Wu L."/>
            <person name="Ma J."/>
        </authorList>
    </citation>
    <scope>NUCLEOTIDE SEQUENCE [LARGE SCALE GENOMIC DNA]</scope>
    <source>
        <strain evidence="4">NBRC 108894</strain>
    </source>
</reference>
<name>A0ABQ6K6R4_9MICO</name>
<gene>
    <name evidence="3" type="ORF">GCM10025881_31650</name>
</gene>
<dbReference type="InterPro" id="IPR003615">
    <property type="entry name" value="HNH_nuc"/>
</dbReference>
<keyword evidence="4" id="KW-1185">Reference proteome</keyword>
<dbReference type="Pfam" id="PF02720">
    <property type="entry name" value="DUF222"/>
    <property type="match status" value="1"/>
</dbReference>
<feature type="compositionally biased region" description="Low complexity" evidence="1">
    <location>
        <begin position="337"/>
        <end position="369"/>
    </location>
</feature>
<dbReference type="EMBL" id="BSVB01000001">
    <property type="protein sequence ID" value="GMA96341.1"/>
    <property type="molecule type" value="Genomic_DNA"/>
</dbReference>
<dbReference type="RefSeq" id="WP_284254938.1">
    <property type="nucleotide sequence ID" value="NZ_BSVB01000001.1"/>
</dbReference>
<evidence type="ECO:0000256" key="1">
    <source>
        <dbReference type="SAM" id="MobiDB-lite"/>
    </source>
</evidence>
<comment type="caution">
    <text evidence="3">The sequence shown here is derived from an EMBL/GenBank/DDBJ whole genome shotgun (WGS) entry which is preliminary data.</text>
</comment>
<dbReference type="InterPro" id="IPR003870">
    <property type="entry name" value="DUF222"/>
</dbReference>
<sequence length="463" mass="48860">MDLSRLGDAQLLDRQRVLAADRRRVDGELAAVAAEIAYRSRPELGGAGLAQRLGLRTPAKLVEQVGQLSPHDANVMVRVGELTGPIADAVAAGDLSLDAADAIRAIESPELEGQLIAEAAALPPRRLAVRARQLRDEADADGVADREALLRSRRYLHLVPQPDGMTRLSGLLDPESAAIVTAAYDGVTSPRRGGVRFVDPDAAPDLTQDDRTIEQLALDGLAELIRIGSTAGSDEILGASRPAVRVHVTAADLDRRSGSGALEGQTSAISIATVERHVCATGYLPILFDEDQPLDVGRSQRLFTTRQRIALAARDGGCLFPRCDRPPTWCEAHHITPGTAAAPPTSPTGSSCADTTTCSSTTTAGTSPAPATPTPSCRHDPSTPPGHPSPCTRRHPSAPDAPHDPSAESVAPRPPLSAGQPQDRHAASWIGRPETFLGCFEIATVIACPPTLRCRCRARRSLA</sequence>
<feature type="domain" description="DUF222" evidence="2">
    <location>
        <begin position="25"/>
        <end position="315"/>
    </location>
</feature>
<dbReference type="Proteomes" id="UP001157034">
    <property type="component" value="Unassembled WGS sequence"/>
</dbReference>
<protein>
    <recommendedName>
        <fullName evidence="2">DUF222 domain-containing protein</fullName>
    </recommendedName>
</protein>
<accession>A0ABQ6K6R4</accession>
<organism evidence="3 4">
    <name type="scientific">Pseudolysinimonas kribbensis</name>
    <dbReference type="NCBI Taxonomy" id="433641"/>
    <lineage>
        <taxon>Bacteria</taxon>
        <taxon>Bacillati</taxon>
        <taxon>Actinomycetota</taxon>
        <taxon>Actinomycetes</taxon>
        <taxon>Micrococcales</taxon>
        <taxon>Microbacteriaceae</taxon>
        <taxon>Pseudolysinimonas</taxon>
    </lineage>
</organism>
<evidence type="ECO:0000313" key="4">
    <source>
        <dbReference type="Proteomes" id="UP001157034"/>
    </source>
</evidence>
<evidence type="ECO:0000313" key="3">
    <source>
        <dbReference type="EMBL" id="GMA96341.1"/>
    </source>
</evidence>
<evidence type="ECO:0000259" key="2">
    <source>
        <dbReference type="Pfam" id="PF02720"/>
    </source>
</evidence>
<dbReference type="CDD" id="cd00085">
    <property type="entry name" value="HNHc"/>
    <property type="match status" value="1"/>
</dbReference>
<feature type="region of interest" description="Disordered" evidence="1">
    <location>
        <begin position="337"/>
        <end position="426"/>
    </location>
</feature>